<dbReference type="EMBL" id="MU825915">
    <property type="protein sequence ID" value="KAJ7382755.1"/>
    <property type="molecule type" value="Genomic_DNA"/>
</dbReference>
<gene>
    <name evidence="1" type="ORF">OS493_033040</name>
</gene>
<accession>A0A9X0D0X4</accession>
<evidence type="ECO:0000313" key="1">
    <source>
        <dbReference type="EMBL" id="KAJ7382755.1"/>
    </source>
</evidence>
<reference evidence="1" key="1">
    <citation type="submission" date="2023-01" db="EMBL/GenBank/DDBJ databases">
        <title>Genome assembly of the deep-sea coral Lophelia pertusa.</title>
        <authorList>
            <person name="Herrera S."/>
            <person name="Cordes E."/>
        </authorList>
    </citation>
    <scope>NUCLEOTIDE SEQUENCE</scope>
    <source>
        <strain evidence="1">USNM1676648</strain>
        <tissue evidence="1">Polyp</tissue>
    </source>
</reference>
<evidence type="ECO:0000313" key="2">
    <source>
        <dbReference type="Proteomes" id="UP001163046"/>
    </source>
</evidence>
<sequence>MDGSFNYEVLEAEELLANAIYLWTFDDVSDIKDQEGITWAQPSASLQSTPGVRGRAVKALGGSGLVRLADDKVKGYLSRPNKNAQITVALWLLYQSKASGVAQTFLAAGDQAANGDRGIHLYQEDGSRPELTFRTKGVQIGAQ</sequence>
<proteinExistence type="predicted"/>
<name>A0A9X0D0X4_9CNID</name>
<keyword evidence="2" id="KW-1185">Reference proteome</keyword>
<organism evidence="1 2">
    <name type="scientific">Desmophyllum pertusum</name>
    <dbReference type="NCBI Taxonomy" id="174260"/>
    <lineage>
        <taxon>Eukaryota</taxon>
        <taxon>Metazoa</taxon>
        <taxon>Cnidaria</taxon>
        <taxon>Anthozoa</taxon>
        <taxon>Hexacorallia</taxon>
        <taxon>Scleractinia</taxon>
        <taxon>Caryophylliina</taxon>
        <taxon>Caryophylliidae</taxon>
        <taxon>Desmophyllum</taxon>
    </lineage>
</organism>
<dbReference type="AlphaFoldDB" id="A0A9X0D0X4"/>
<dbReference type="Proteomes" id="UP001163046">
    <property type="component" value="Unassembled WGS sequence"/>
</dbReference>
<comment type="caution">
    <text evidence="1">The sequence shown here is derived from an EMBL/GenBank/DDBJ whole genome shotgun (WGS) entry which is preliminary data.</text>
</comment>
<protein>
    <submittedName>
        <fullName evidence="1">Uncharacterized protein</fullName>
    </submittedName>
</protein>